<evidence type="ECO:0000313" key="6">
    <source>
        <dbReference type="Proteomes" id="UP001153714"/>
    </source>
</evidence>
<dbReference type="InterPro" id="IPR050468">
    <property type="entry name" value="Cuticle_Struct_Prot"/>
</dbReference>
<keyword evidence="1 3" id="KW-0193">Cuticle</keyword>
<feature type="chain" id="PRO_5040208135" description="Larval cuticle protein 1-like" evidence="4">
    <location>
        <begin position="23"/>
        <end position="115"/>
    </location>
</feature>
<dbReference type="Pfam" id="PF00379">
    <property type="entry name" value="Chitin_bind_4"/>
    <property type="match status" value="1"/>
</dbReference>
<evidence type="ECO:0008006" key="7">
    <source>
        <dbReference type="Google" id="ProtNLM"/>
    </source>
</evidence>
<dbReference type="OrthoDB" id="6515429at2759"/>
<dbReference type="PANTHER" id="PTHR10380">
    <property type="entry name" value="CUTICLE PROTEIN"/>
    <property type="match status" value="1"/>
</dbReference>
<reference evidence="5" key="1">
    <citation type="submission" date="2021-12" db="EMBL/GenBank/DDBJ databases">
        <authorList>
            <person name="King R."/>
        </authorList>
    </citation>
    <scope>NUCLEOTIDE SEQUENCE</scope>
</reference>
<keyword evidence="6" id="KW-1185">Reference proteome</keyword>
<dbReference type="GO" id="GO:0062129">
    <property type="term" value="C:chitin-based extracellular matrix"/>
    <property type="evidence" value="ECO:0007669"/>
    <property type="project" value="TreeGrafter"/>
</dbReference>
<dbReference type="GO" id="GO:0008010">
    <property type="term" value="F:structural constituent of chitin-based larval cuticle"/>
    <property type="evidence" value="ECO:0007669"/>
    <property type="project" value="TreeGrafter"/>
</dbReference>
<accession>A0A9N9QX19</accession>
<protein>
    <recommendedName>
        <fullName evidence="7">Larval cuticle protein 1-like</fullName>
    </recommendedName>
</protein>
<dbReference type="InterPro" id="IPR000618">
    <property type="entry name" value="Insect_cuticle"/>
</dbReference>
<evidence type="ECO:0000256" key="2">
    <source>
        <dbReference type="ARBA" id="ARBA00022729"/>
    </source>
</evidence>
<evidence type="ECO:0000313" key="5">
    <source>
        <dbReference type="EMBL" id="CAG9785080.1"/>
    </source>
</evidence>
<dbReference type="PANTHER" id="PTHR10380:SF173">
    <property type="entry name" value="CUTICULAR PROTEIN 47EF, ISOFORM C-RELATED"/>
    <property type="match status" value="1"/>
</dbReference>
<proteinExistence type="predicted"/>
<sequence length="115" mass="12682">MDNVLSFVQIVAIALCVAVAMAVPVEKEPPKILRSDFDQQPEGGYVFSFETEDGINRNENGEVKSVVDEENKPHEVVVVRGSYSYTNPEGKQESISYYADETGYHAEGESIPKAP</sequence>
<name>A0A9N9QX19_9NEOP</name>
<dbReference type="PROSITE" id="PS00233">
    <property type="entry name" value="CHIT_BIND_RR_1"/>
    <property type="match status" value="1"/>
</dbReference>
<dbReference type="PROSITE" id="PS51155">
    <property type="entry name" value="CHIT_BIND_RR_2"/>
    <property type="match status" value="1"/>
</dbReference>
<dbReference type="InterPro" id="IPR031311">
    <property type="entry name" value="CHIT_BIND_RR_consensus"/>
</dbReference>
<feature type="signal peptide" evidence="4">
    <location>
        <begin position="1"/>
        <end position="22"/>
    </location>
</feature>
<keyword evidence="2 4" id="KW-0732">Signal</keyword>
<organism evidence="5 6">
    <name type="scientific">Diatraea saccharalis</name>
    <name type="common">sugarcane borer</name>
    <dbReference type="NCBI Taxonomy" id="40085"/>
    <lineage>
        <taxon>Eukaryota</taxon>
        <taxon>Metazoa</taxon>
        <taxon>Ecdysozoa</taxon>
        <taxon>Arthropoda</taxon>
        <taxon>Hexapoda</taxon>
        <taxon>Insecta</taxon>
        <taxon>Pterygota</taxon>
        <taxon>Neoptera</taxon>
        <taxon>Endopterygota</taxon>
        <taxon>Lepidoptera</taxon>
        <taxon>Glossata</taxon>
        <taxon>Ditrysia</taxon>
        <taxon>Pyraloidea</taxon>
        <taxon>Crambidae</taxon>
        <taxon>Crambinae</taxon>
        <taxon>Diatraea</taxon>
    </lineage>
</organism>
<evidence type="ECO:0000256" key="1">
    <source>
        <dbReference type="ARBA" id="ARBA00022460"/>
    </source>
</evidence>
<gene>
    <name evidence="5" type="ORF">DIATSA_LOCUS3136</name>
</gene>
<dbReference type="Proteomes" id="UP001153714">
    <property type="component" value="Chromosome 13"/>
</dbReference>
<dbReference type="EMBL" id="OU893344">
    <property type="protein sequence ID" value="CAG9785080.1"/>
    <property type="molecule type" value="Genomic_DNA"/>
</dbReference>
<dbReference type="PRINTS" id="PR00947">
    <property type="entry name" value="CUTICLE"/>
</dbReference>
<dbReference type="AlphaFoldDB" id="A0A9N9QX19"/>
<evidence type="ECO:0000256" key="3">
    <source>
        <dbReference type="PROSITE-ProRule" id="PRU00497"/>
    </source>
</evidence>
<evidence type="ECO:0000256" key="4">
    <source>
        <dbReference type="SAM" id="SignalP"/>
    </source>
</evidence>
<reference evidence="5" key="2">
    <citation type="submission" date="2022-10" db="EMBL/GenBank/DDBJ databases">
        <authorList>
            <consortium name="ENA_rothamsted_submissions"/>
            <consortium name="culmorum"/>
            <person name="King R."/>
        </authorList>
    </citation>
    <scope>NUCLEOTIDE SEQUENCE</scope>
</reference>